<organism evidence="1 2">
    <name type="scientific">Labeo rohita</name>
    <name type="common">Indian major carp</name>
    <name type="synonym">Cyprinus rohita</name>
    <dbReference type="NCBI Taxonomy" id="84645"/>
    <lineage>
        <taxon>Eukaryota</taxon>
        <taxon>Metazoa</taxon>
        <taxon>Chordata</taxon>
        <taxon>Craniata</taxon>
        <taxon>Vertebrata</taxon>
        <taxon>Euteleostomi</taxon>
        <taxon>Actinopterygii</taxon>
        <taxon>Neopterygii</taxon>
        <taxon>Teleostei</taxon>
        <taxon>Ostariophysi</taxon>
        <taxon>Cypriniformes</taxon>
        <taxon>Cyprinidae</taxon>
        <taxon>Labeoninae</taxon>
        <taxon>Labeonini</taxon>
        <taxon>Labeo</taxon>
    </lineage>
</organism>
<sequence>MSSGKSPNGPSEVIRAMETWRKHLVVKVNAPEKKNPDTKPLAIWHEEEVDDWGLTLLGAALGEEELYKNMYSNLCLQTTA</sequence>
<gene>
    <name evidence="1" type="ORF">ROHU_032285</name>
</gene>
<accession>A0A498LPS6</accession>
<dbReference type="EMBL" id="QBIY01013347">
    <property type="protein sequence ID" value="RXN07365.1"/>
    <property type="molecule type" value="Genomic_DNA"/>
</dbReference>
<evidence type="ECO:0000313" key="1">
    <source>
        <dbReference type="EMBL" id="RXN07365.1"/>
    </source>
</evidence>
<proteinExistence type="predicted"/>
<name>A0A498LPS6_LABRO</name>
<keyword evidence="2" id="KW-1185">Reference proteome</keyword>
<reference evidence="1 2" key="1">
    <citation type="submission" date="2018-03" db="EMBL/GenBank/DDBJ databases">
        <title>Draft genome sequence of Rohu Carp (Labeo rohita).</title>
        <authorList>
            <person name="Das P."/>
            <person name="Kushwaha B."/>
            <person name="Joshi C.G."/>
            <person name="Kumar D."/>
            <person name="Nagpure N.S."/>
            <person name="Sahoo L."/>
            <person name="Das S.P."/>
            <person name="Bit A."/>
            <person name="Patnaik S."/>
            <person name="Meher P.K."/>
            <person name="Jayasankar P."/>
            <person name="Koringa P.G."/>
            <person name="Patel N.V."/>
            <person name="Hinsu A.T."/>
            <person name="Kumar R."/>
            <person name="Pandey M."/>
            <person name="Agarwal S."/>
            <person name="Srivastava S."/>
            <person name="Singh M."/>
            <person name="Iquebal M.A."/>
            <person name="Jaiswal S."/>
            <person name="Angadi U.B."/>
            <person name="Kumar N."/>
            <person name="Raza M."/>
            <person name="Shah T.M."/>
            <person name="Rai A."/>
            <person name="Jena J.K."/>
        </authorList>
    </citation>
    <scope>NUCLEOTIDE SEQUENCE [LARGE SCALE GENOMIC DNA]</scope>
    <source>
        <strain evidence="1">DASCIFA01</strain>
        <tissue evidence="1">Testis</tissue>
    </source>
</reference>
<protein>
    <submittedName>
        <fullName evidence="1">Uncharacterized protein</fullName>
    </submittedName>
</protein>
<comment type="caution">
    <text evidence="1">The sequence shown here is derived from an EMBL/GenBank/DDBJ whole genome shotgun (WGS) entry which is preliminary data.</text>
</comment>
<dbReference type="AlphaFoldDB" id="A0A498LPS6"/>
<evidence type="ECO:0000313" key="2">
    <source>
        <dbReference type="Proteomes" id="UP000290572"/>
    </source>
</evidence>
<dbReference type="Proteomes" id="UP000290572">
    <property type="component" value="Unassembled WGS sequence"/>
</dbReference>